<keyword evidence="5 11" id="KW-0812">Transmembrane</keyword>
<protein>
    <submittedName>
        <fullName evidence="12">Sodium:solute symporter</fullName>
    </submittedName>
</protein>
<dbReference type="InterPro" id="IPR038377">
    <property type="entry name" value="Na/Glc_symporter_sf"/>
</dbReference>
<feature type="transmembrane region" description="Helical" evidence="11">
    <location>
        <begin position="319"/>
        <end position="337"/>
    </location>
</feature>
<dbReference type="Pfam" id="PF00474">
    <property type="entry name" value="SSF"/>
    <property type="match status" value="1"/>
</dbReference>
<feature type="transmembrane region" description="Helical" evidence="11">
    <location>
        <begin position="426"/>
        <end position="444"/>
    </location>
</feature>
<reference evidence="12 13" key="1">
    <citation type="journal article" date="2020" name="Microorganisms">
        <title>Osmotic Adaptation and Compatible Solute Biosynthesis of Phototrophic Bacteria as Revealed from Genome Analyses.</title>
        <authorList>
            <person name="Imhoff J.F."/>
            <person name="Rahn T."/>
            <person name="Kunzel S."/>
            <person name="Keller A."/>
            <person name="Neulinger S.C."/>
        </authorList>
    </citation>
    <scope>NUCLEOTIDE SEQUENCE [LARGE SCALE GENOMIC DNA]</scope>
    <source>
        <strain evidence="12 13">DSM 9895</strain>
    </source>
</reference>
<evidence type="ECO:0000256" key="4">
    <source>
        <dbReference type="ARBA" id="ARBA00022475"/>
    </source>
</evidence>
<evidence type="ECO:0000313" key="12">
    <source>
        <dbReference type="EMBL" id="MBK1666493.1"/>
    </source>
</evidence>
<feature type="transmembrane region" description="Helical" evidence="11">
    <location>
        <begin position="120"/>
        <end position="138"/>
    </location>
</feature>
<keyword evidence="8 11" id="KW-0472">Membrane</keyword>
<evidence type="ECO:0000256" key="5">
    <source>
        <dbReference type="ARBA" id="ARBA00022692"/>
    </source>
</evidence>
<feature type="transmembrane region" description="Helical" evidence="11">
    <location>
        <begin position="158"/>
        <end position="176"/>
    </location>
</feature>
<dbReference type="PANTHER" id="PTHR48086:SF8">
    <property type="entry name" value="MONOCARBOXYLIC ACID PERMEASE"/>
    <property type="match status" value="1"/>
</dbReference>
<evidence type="ECO:0000256" key="9">
    <source>
        <dbReference type="ARBA" id="ARBA00023201"/>
    </source>
</evidence>
<dbReference type="InterPro" id="IPR001734">
    <property type="entry name" value="Na/solute_symporter"/>
</dbReference>
<feature type="transmembrane region" description="Helical" evidence="11">
    <location>
        <begin position="47"/>
        <end position="70"/>
    </location>
</feature>
<keyword evidence="7 11" id="KW-1133">Transmembrane helix</keyword>
<keyword evidence="4" id="KW-1003">Cell membrane</keyword>
<evidence type="ECO:0000313" key="13">
    <source>
        <dbReference type="Proteomes" id="UP001296873"/>
    </source>
</evidence>
<feature type="transmembrane region" description="Helical" evidence="11">
    <location>
        <begin position="76"/>
        <end position="99"/>
    </location>
</feature>
<dbReference type="InterPro" id="IPR018212">
    <property type="entry name" value="Na/solute_symporter_CS"/>
</dbReference>
<comment type="subcellular location">
    <subcellularLocation>
        <location evidence="1">Membrane</location>
        <topology evidence="1">Multi-pass membrane protein</topology>
    </subcellularLocation>
</comment>
<feature type="transmembrane region" description="Helical" evidence="11">
    <location>
        <begin position="276"/>
        <end position="299"/>
    </location>
</feature>
<dbReference type="InterPro" id="IPR050277">
    <property type="entry name" value="Sodium:Solute_Symporter"/>
</dbReference>
<evidence type="ECO:0000256" key="10">
    <source>
        <dbReference type="RuleBase" id="RU362091"/>
    </source>
</evidence>
<evidence type="ECO:0000256" key="2">
    <source>
        <dbReference type="ARBA" id="ARBA00006434"/>
    </source>
</evidence>
<feature type="transmembrane region" description="Helical" evidence="11">
    <location>
        <begin position="394"/>
        <end position="419"/>
    </location>
</feature>
<dbReference type="Gene3D" id="1.20.1730.10">
    <property type="entry name" value="Sodium/glucose cotransporter"/>
    <property type="match status" value="1"/>
</dbReference>
<evidence type="ECO:0000256" key="1">
    <source>
        <dbReference type="ARBA" id="ARBA00004141"/>
    </source>
</evidence>
<organism evidence="12 13">
    <name type="scientific">Rhodovibrio sodomensis</name>
    <dbReference type="NCBI Taxonomy" id="1088"/>
    <lineage>
        <taxon>Bacteria</taxon>
        <taxon>Pseudomonadati</taxon>
        <taxon>Pseudomonadota</taxon>
        <taxon>Alphaproteobacteria</taxon>
        <taxon>Rhodospirillales</taxon>
        <taxon>Rhodovibrionaceae</taxon>
        <taxon>Rhodovibrio</taxon>
    </lineage>
</organism>
<evidence type="ECO:0000256" key="7">
    <source>
        <dbReference type="ARBA" id="ARBA00022989"/>
    </source>
</evidence>
<dbReference type="PROSITE" id="PS00457">
    <property type="entry name" value="NA_SOLUT_SYMP_2"/>
    <property type="match status" value="1"/>
</dbReference>
<gene>
    <name evidence="12" type="ORF">CKO28_00365</name>
</gene>
<dbReference type="Proteomes" id="UP001296873">
    <property type="component" value="Unassembled WGS sequence"/>
</dbReference>
<accession>A0ABS1D7U2</accession>
<keyword evidence="9" id="KW-0406">Ion transport</keyword>
<feature type="transmembrane region" description="Helical" evidence="11">
    <location>
        <begin position="369"/>
        <end position="388"/>
    </location>
</feature>
<comment type="caution">
    <text evidence="12">The sequence shown here is derived from an EMBL/GenBank/DDBJ whole genome shotgun (WGS) entry which is preliminary data.</text>
</comment>
<dbReference type="PROSITE" id="PS50283">
    <property type="entry name" value="NA_SOLUT_SYMP_3"/>
    <property type="match status" value="1"/>
</dbReference>
<feature type="transmembrane region" description="Helical" evidence="11">
    <location>
        <begin position="188"/>
        <end position="209"/>
    </location>
</feature>
<feature type="transmembrane region" description="Helical" evidence="11">
    <location>
        <begin position="6"/>
        <end position="26"/>
    </location>
</feature>
<dbReference type="EMBL" id="NRRL01000001">
    <property type="protein sequence ID" value="MBK1666493.1"/>
    <property type="molecule type" value="Genomic_DNA"/>
</dbReference>
<evidence type="ECO:0000256" key="6">
    <source>
        <dbReference type="ARBA" id="ARBA00022847"/>
    </source>
</evidence>
<dbReference type="CDD" id="cd10322">
    <property type="entry name" value="SLC5sbd"/>
    <property type="match status" value="1"/>
</dbReference>
<feature type="transmembrane region" description="Helical" evidence="11">
    <location>
        <begin position="239"/>
        <end position="256"/>
    </location>
</feature>
<evidence type="ECO:0000256" key="8">
    <source>
        <dbReference type="ARBA" id="ARBA00023136"/>
    </source>
</evidence>
<evidence type="ECO:0000256" key="11">
    <source>
        <dbReference type="SAM" id="Phobius"/>
    </source>
</evidence>
<comment type="similarity">
    <text evidence="2 10">Belongs to the sodium:solute symporter (SSF) (TC 2.A.21) family.</text>
</comment>
<keyword evidence="3" id="KW-0813">Transport</keyword>
<dbReference type="RefSeq" id="WP_200338535.1">
    <property type="nucleotide sequence ID" value="NZ_NRRL01000001.1"/>
</dbReference>
<keyword evidence="6" id="KW-0769">Symport</keyword>
<dbReference type="PANTHER" id="PTHR48086">
    <property type="entry name" value="SODIUM/PROLINE SYMPORTER-RELATED"/>
    <property type="match status" value="1"/>
</dbReference>
<sequence length="489" mass="52000">MTDWIAALLMMGIYLVFAFALGLAAGRGHNRFSVSEYAVGDRNFGTIVMWFLMGGTIFSAFAFLGGPGWAYSKGAAAFYILAYTAMGLLPWYLIGPKVARLGAERNYFTMGDLLKDRYQSTALCVIVGVVAVLAFIQYLTLQLKGMSYVFNVMTDGAIPYWAGALIAYGIVCIYVMTSGVRGAAWSDVLQGAMMFIIAWIVGLTLVFSLHGGPGAMFADIAQQKPDFLVIGQENSPMSATAYSTAILVSVIGFVMWPHLFTKSYVARERTIKKTVIAYPIFAIFLIPVLFIGFSAIGVVGSDAVDSADQILPYMITNELGVSGLVYGIIGAGALAAAMSSSDAITHGASVSLGRDVVQPLKPDISDQTLLWIMRAGVVVVGAAAYYLAVFGAQGIVQLLLGAYGSIVQFAPSVYGALFWQKARREGAIAGLIAGVVVNFWFQVVQGGDTPLGIDPGILGLVANLIVFVPLSLGLGGARYPDQAKSFVRA</sequence>
<keyword evidence="9" id="KW-0915">Sodium</keyword>
<keyword evidence="13" id="KW-1185">Reference proteome</keyword>
<keyword evidence="9" id="KW-0739">Sodium transport</keyword>
<name>A0ABS1D7U2_9PROT</name>
<evidence type="ECO:0000256" key="3">
    <source>
        <dbReference type="ARBA" id="ARBA00022448"/>
    </source>
</evidence>
<feature type="transmembrane region" description="Helical" evidence="11">
    <location>
        <begin position="456"/>
        <end position="477"/>
    </location>
</feature>
<proteinExistence type="inferred from homology"/>